<evidence type="ECO:0000313" key="2">
    <source>
        <dbReference type="Proteomes" id="UP000053424"/>
    </source>
</evidence>
<organism evidence="1 2">
    <name type="scientific">Hebeloma cylindrosporum</name>
    <dbReference type="NCBI Taxonomy" id="76867"/>
    <lineage>
        <taxon>Eukaryota</taxon>
        <taxon>Fungi</taxon>
        <taxon>Dikarya</taxon>
        <taxon>Basidiomycota</taxon>
        <taxon>Agaricomycotina</taxon>
        <taxon>Agaricomycetes</taxon>
        <taxon>Agaricomycetidae</taxon>
        <taxon>Agaricales</taxon>
        <taxon>Agaricineae</taxon>
        <taxon>Hymenogastraceae</taxon>
        <taxon>Hebeloma</taxon>
    </lineage>
</organism>
<evidence type="ECO:0000313" key="1">
    <source>
        <dbReference type="EMBL" id="KIM47606.1"/>
    </source>
</evidence>
<name>A0A0C3CUV2_HEBCY</name>
<reference evidence="1 2" key="1">
    <citation type="submission" date="2014-04" db="EMBL/GenBank/DDBJ databases">
        <authorList>
            <consortium name="DOE Joint Genome Institute"/>
            <person name="Kuo A."/>
            <person name="Gay G."/>
            <person name="Dore J."/>
            <person name="Kohler A."/>
            <person name="Nagy L.G."/>
            <person name="Floudas D."/>
            <person name="Copeland A."/>
            <person name="Barry K.W."/>
            <person name="Cichocki N."/>
            <person name="Veneault-Fourrey C."/>
            <person name="LaButti K."/>
            <person name="Lindquist E.A."/>
            <person name="Lipzen A."/>
            <person name="Lundell T."/>
            <person name="Morin E."/>
            <person name="Murat C."/>
            <person name="Sun H."/>
            <person name="Tunlid A."/>
            <person name="Henrissat B."/>
            <person name="Grigoriev I.V."/>
            <person name="Hibbett D.S."/>
            <person name="Martin F."/>
            <person name="Nordberg H.P."/>
            <person name="Cantor M.N."/>
            <person name="Hua S.X."/>
        </authorList>
    </citation>
    <scope>NUCLEOTIDE SEQUENCE [LARGE SCALE GENOMIC DNA]</scope>
    <source>
        <strain evidence="2">h7</strain>
    </source>
</reference>
<accession>A0A0C3CUV2</accession>
<sequence>MATGALSLAFLVRDCPAGCYIREISINKRKDSATYSGSLALEFFFGASWFVAYLRSVPLLPSTLFVTTSHGMHNAPMTTPFPSVMIQWHHHWNGRRLLSLRENLQGATFHSNAPTIAIAAHKGMAHAPRSSTGMSIAQSPCFLRSCHPDWL</sequence>
<dbReference type="HOGENOM" id="CLU_1731681_0_0_1"/>
<gene>
    <name evidence="1" type="ORF">M413DRAFT_204630</name>
</gene>
<keyword evidence="2" id="KW-1185">Reference proteome</keyword>
<proteinExistence type="predicted"/>
<protein>
    <submittedName>
        <fullName evidence="1">Uncharacterized protein</fullName>
    </submittedName>
</protein>
<dbReference type="AlphaFoldDB" id="A0A0C3CUV2"/>
<dbReference type="Proteomes" id="UP000053424">
    <property type="component" value="Unassembled WGS sequence"/>
</dbReference>
<reference evidence="2" key="2">
    <citation type="submission" date="2015-01" db="EMBL/GenBank/DDBJ databases">
        <title>Evolutionary Origins and Diversification of the Mycorrhizal Mutualists.</title>
        <authorList>
            <consortium name="DOE Joint Genome Institute"/>
            <consortium name="Mycorrhizal Genomics Consortium"/>
            <person name="Kohler A."/>
            <person name="Kuo A."/>
            <person name="Nagy L.G."/>
            <person name="Floudas D."/>
            <person name="Copeland A."/>
            <person name="Barry K.W."/>
            <person name="Cichocki N."/>
            <person name="Veneault-Fourrey C."/>
            <person name="LaButti K."/>
            <person name="Lindquist E.A."/>
            <person name="Lipzen A."/>
            <person name="Lundell T."/>
            <person name="Morin E."/>
            <person name="Murat C."/>
            <person name="Riley R."/>
            <person name="Ohm R."/>
            <person name="Sun H."/>
            <person name="Tunlid A."/>
            <person name="Henrissat B."/>
            <person name="Grigoriev I.V."/>
            <person name="Hibbett D.S."/>
            <person name="Martin F."/>
        </authorList>
    </citation>
    <scope>NUCLEOTIDE SEQUENCE [LARGE SCALE GENOMIC DNA]</scope>
    <source>
        <strain evidence="2">h7</strain>
    </source>
</reference>
<dbReference type="EMBL" id="KN831769">
    <property type="protein sequence ID" value="KIM47606.1"/>
    <property type="molecule type" value="Genomic_DNA"/>
</dbReference>